<evidence type="ECO:0000313" key="1">
    <source>
        <dbReference type="EMBL" id="OKP12568.1"/>
    </source>
</evidence>
<dbReference type="InterPro" id="IPR012337">
    <property type="entry name" value="RNaseH-like_sf"/>
</dbReference>
<dbReference type="Gene3D" id="3.30.420.10">
    <property type="entry name" value="Ribonuclease H-like superfamily/Ribonuclease H"/>
    <property type="match status" value="1"/>
</dbReference>
<dbReference type="AlphaFoldDB" id="A0A1Q5UJ95"/>
<organism evidence="1 2">
    <name type="scientific">Penicillium subrubescens</name>
    <dbReference type="NCBI Taxonomy" id="1316194"/>
    <lineage>
        <taxon>Eukaryota</taxon>
        <taxon>Fungi</taxon>
        <taxon>Dikarya</taxon>
        <taxon>Ascomycota</taxon>
        <taxon>Pezizomycotina</taxon>
        <taxon>Eurotiomycetes</taxon>
        <taxon>Eurotiomycetidae</taxon>
        <taxon>Eurotiales</taxon>
        <taxon>Aspergillaceae</taxon>
        <taxon>Penicillium</taxon>
    </lineage>
</organism>
<name>A0A1Q5UJ95_9EURO</name>
<dbReference type="GO" id="GO:0003676">
    <property type="term" value="F:nucleic acid binding"/>
    <property type="evidence" value="ECO:0007669"/>
    <property type="project" value="InterPro"/>
</dbReference>
<accession>A0A1Q5UJ95</accession>
<dbReference type="CDD" id="cd09272">
    <property type="entry name" value="RNase_HI_RT_Ty1"/>
    <property type="match status" value="1"/>
</dbReference>
<reference evidence="1 2" key="1">
    <citation type="submission" date="2016-10" db="EMBL/GenBank/DDBJ databases">
        <title>Genome sequence of the ascomycete fungus Penicillium subrubescens.</title>
        <authorList>
            <person name="De Vries R.P."/>
            <person name="Peng M."/>
            <person name="Dilokpimol A."/>
            <person name="Hilden K."/>
            <person name="Makela M.R."/>
            <person name="Grigoriev I."/>
            <person name="Riley R."/>
            <person name="Granchi Z."/>
        </authorList>
    </citation>
    <scope>NUCLEOTIDE SEQUENCE [LARGE SCALE GENOMIC DNA]</scope>
    <source>
        <strain evidence="1 2">CBS 132785</strain>
    </source>
</reference>
<keyword evidence="2" id="KW-1185">Reference proteome</keyword>
<dbReference type="SUPFAM" id="SSF53098">
    <property type="entry name" value="Ribonuclease H-like"/>
    <property type="match status" value="1"/>
</dbReference>
<dbReference type="PANTHER" id="PTHR11439">
    <property type="entry name" value="GAG-POL-RELATED RETROTRANSPOSON"/>
    <property type="match status" value="1"/>
</dbReference>
<gene>
    <name evidence="1" type="ORF">PENSUB_1790</name>
</gene>
<evidence type="ECO:0000313" key="2">
    <source>
        <dbReference type="Proteomes" id="UP000186955"/>
    </source>
</evidence>
<dbReference type="STRING" id="1316194.A0A1Q5UJ95"/>
<sequence length="164" mass="18956">MRASVFTAASDASFADNPDRKSSEGFIFCLFGGPIEWKSRKQKTITTSTTEAELLAISHAAKQLYWIKRLFSFIQFNPDQLDTIQCDNKQTVDLLTREKSSFQTKLRHVDIHQLWIRQEVQAKRLRIEWIKSAEMLADGLTKRFTAEKHAVFVQQLGMEILPIH</sequence>
<proteinExistence type="predicted"/>
<comment type="caution">
    <text evidence="1">The sequence shown here is derived from an EMBL/GenBank/DDBJ whole genome shotgun (WGS) entry which is preliminary data.</text>
</comment>
<dbReference type="PANTHER" id="PTHR11439:SF438">
    <property type="entry name" value="REVERSE TRANSCRIPTASE TY1_COPIA-TYPE DOMAIN-CONTAINING PROTEIN"/>
    <property type="match status" value="1"/>
</dbReference>
<dbReference type="EMBL" id="MNBE01000189">
    <property type="protein sequence ID" value="OKP12568.1"/>
    <property type="molecule type" value="Genomic_DNA"/>
</dbReference>
<dbReference type="InterPro" id="IPR036397">
    <property type="entry name" value="RNaseH_sf"/>
</dbReference>
<dbReference type="Proteomes" id="UP000186955">
    <property type="component" value="Unassembled WGS sequence"/>
</dbReference>
<protein>
    <submittedName>
        <fullName evidence="1">Retrovirus-related Pol polyprotein from transposon TNT 1-94</fullName>
    </submittedName>
</protein>